<reference evidence="2 3" key="1">
    <citation type="journal article" date="2019" name="Int. J. Syst. Evol. Microbiol.">
        <title>The Global Catalogue of Microorganisms (GCM) 10K type strain sequencing project: providing services to taxonomists for standard genome sequencing and annotation.</title>
        <authorList>
            <consortium name="The Broad Institute Genomics Platform"/>
            <consortium name="The Broad Institute Genome Sequencing Center for Infectious Disease"/>
            <person name="Wu L."/>
            <person name="Ma J."/>
        </authorList>
    </citation>
    <scope>NUCLEOTIDE SEQUENCE [LARGE SCALE GENOMIC DNA]</scope>
    <source>
        <strain evidence="2 3">JCM 17504</strain>
    </source>
</reference>
<proteinExistence type="predicted"/>
<keyword evidence="3" id="KW-1185">Reference proteome</keyword>
<gene>
    <name evidence="2" type="ORF">GCM10025751_21880</name>
</gene>
<organism evidence="2 3">
    <name type="scientific">Haladaptatus pallidirubidus</name>
    <dbReference type="NCBI Taxonomy" id="1008152"/>
    <lineage>
        <taxon>Archaea</taxon>
        <taxon>Methanobacteriati</taxon>
        <taxon>Methanobacteriota</taxon>
        <taxon>Stenosarchaea group</taxon>
        <taxon>Halobacteria</taxon>
        <taxon>Halobacteriales</taxon>
        <taxon>Haladaptataceae</taxon>
        <taxon>Haladaptatus</taxon>
    </lineage>
</organism>
<feature type="compositionally biased region" description="Low complexity" evidence="1">
    <location>
        <begin position="36"/>
        <end position="46"/>
    </location>
</feature>
<protein>
    <submittedName>
        <fullName evidence="2">Uncharacterized protein</fullName>
    </submittedName>
</protein>
<dbReference type="RefSeq" id="WP_227777236.1">
    <property type="nucleotide sequence ID" value="NZ_BAABKX010000004.1"/>
</dbReference>
<evidence type="ECO:0000313" key="2">
    <source>
        <dbReference type="EMBL" id="GAA5049260.1"/>
    </source>
</evidence>
<sequence length="164" mass="18510">MASFDEKPNGGLLSLEAQFGTKTFHPVKRLEPTPETAAQDPDQPTPDTDEPITRAYLVELRVGFQTRTKTSGQKPYLYCIYATPDCQQFFERRLPIEYGEEGFQIPEDTDTYRSVATTKTGNPKLPSTPPGETHAETRAYYQRILARCYDIDATTHTTPTEVRA</sequence>
<name>A0AAV3UGN6_9EURY</name>
<evidence type="ECO:0000313" key="3">
    <source>
        <dbReference type="Proteomes" id="UP001501729"/>
    </source>
</evidence>
<dbReference type="AlphaFoldDB" id="A0AAV3UGN6"/>
<comment type="caution">
    <text evidence="2">The sequence shown here is derived from an EMBL/GenBank/DDBJ whole genome shotgun (WGS) entry which is preliminary data.</text>
</comment>
<evidence type="ECO:0000256" key="1">
    <source>
        <dbReference type="SAM" id="MobiDB-lite"/>
    </source>
</evidence>
<feature type="region of interest" description="Disordered" evidence="1">
    <location>
        <begin position="23"/>
        <end position="51"/>
    </location>
</feature>
<dbReference type="EMBL" id="BAABKX010000004">
    <property type="protein sequence ID" value="GAA5049260.1"/>
    <property type="molecule type" value="Genomic_DNA"/>
</dbReference>
<accession>A0AAV3UGN6</accession>
<dbReference type="GeneID" id="68615945"/>
<dbReference type="Proteomes" id="UP001501729">
    <property type="component" value="Unassembled WGS sequence"/>
</dbReference>